<keyword evidence="2" id="KW-1185">Reference proteome</keyword>
<organism evidence="1 2">
    <name type="scientific">Herbiconiux aconitum</name>
    <dbReference type="NCBI Taxonomy" id="2970913"/>
    <lineage>
        <taxon>Bacteria</taxon>
        <taxon>Bacillati</taxon>
        <taxon>Actinomycetota</taxon>
        <taxon>Actinomycetes</taxon>
        <taxon>Micrococcales</taxon>
        <taxon>Microbacteriaceae</taxon>
        <taxon>Herbiconiux</taxon>
    </lineage>
</organism>
<dbReference type="RefSeq" id="WP_259506879.1">
    <property type="nucleotide sequence ID" value="NZ_JANLCM010000001.1"/>
</dbReference>
<protein>
    <submittedName>
        <fullName evidence="1">Uncharacterized protein</fullName>
    </submittedName>
</protein>
<comment type="caution">
    <text evidence="1">The sequence shown here is derived from an EMBL/GenBank/DDBJ whole genome shotgun (WGS) entry which is preliminary data.</text>
</comment>
<dbReference type="EMBL" id="JANLCM010000001">
    <property type="protein sequence ID" value="MCS5718142.1"/>
    <property type="molecule type" value="Genomic_DNA"/>
</dbReference>
<evidence type="ECO:0000313" key="2">
    <source>
        <dbReference type="Proteomes" id="UP001165584"/>
    </source>
</evidence>
<accession>A0ABT2GRE2</accession>
<dbReference type="Proteomes" id="UP001165584">
    <property type="component" value="Unassembled WGS sequence"/>
</dbReference>
<reference evidence="1" key="1">
    <citation type="submission" date="2022-08" db="EMBL/GenBank/DDBJ databases">
        <authorList>
            <person name="Deng Y."/>
            <person name="Han X.-F."/>
            <person name="Zhang Y.-Q."/>
        </authorList>
    </citation>
    <scope>NUCLEOTIDE SEQUENCE</scope>
    <source>
        <strain evidence="1">CPCC 205763</strain>
    </source>
</reference>
<sequence length="94" mass="10693">MTKDTVDKRITVESRVEVVSLCEGEWRICDPGLPADDTRRLVSYVSQDTEGFEVLWLATLSVQRVATLDAAIEQAQKRCTARRSDDRAARPRKR</sequence>
<proteinExistence type="predicted"/>
<gene>
    <name evidence="1" type="ORF">N1027_08330</name>
</gene>
<name>A0ABT2GRE2_9MICO</name>
<evidence type="ECO:0000313" key="1">
    <source>
        <dbReference type="EMBL" id="MCS5718142.1"/>
    </source>
</evidence>